<keyword evidence="2" id="KW-1185">Reference proteome</keyword>
<organism evidence="1 2">
    <name type="scientific">Cryptosporidium andersoni</name>
    <dbReference type="NCBI Taxonomy" id="117008"/>
    <lineage>
        <taxon>Eukaryota</taxon>
        <taxon>Sar</taxon>
        <taxon>Alveolata</taxon>
        <taxon>Apicomplexa</taxon>
        <taxon>Conoidasida</taxon>
        <taxon>Coccidia</taxon>
        <taxon>Eucoccidiorida</taxon>
        <taxon>Eimeriorina</taxon>
        <taxon>Cryptosporidiidae</taxon>
        <taxon>Cryptosporidium</taxon>
    </lineage>
</organism>
<dbReference type="InterPro" id="IPR047313">
    <property type="entry name" value="SMN_C"/>
</dbReference>
<gene>
    <name evidence="1" type="ORF">cand_012310</name>
</gene>
<evidence type="ECO:0000313" key="1">
    <source>
        <dbReference type="EMBL" id="OII72548.1"/>
    </source>
</evidence>
<protein>
    <submittedName>
        <fullName evidence="1">Uncharacterized protein</fullName>
    </submittedName>
</protein>
<name>A0A1J4MHQ7_9CRYT</name>
<dbReference type="GeneID" id="92365416"/>
<dbReference type="OrthoDB" id="197400at2759"/>
<proteinExistence type="predicted"/>
<dbReference type="VEuPathDB" id="CryptoDB:cand_012310"/>
<dbReference type="Pfam" id="PF20635">
    <property type="entry name" value="SMN_YG-box"/>
    <property type="match status" value="1"/>
</dbReference>
<dbReference type="EMBL" id="LRBS01000112">
    <property type="protein sequence ID" value="OII72548.1"/>
    <property type="molecule type" value="Genomic_DNA"/>
</dbReference>
<dbReference type="CDD" id="cd22852">
    <property type="entry name" value="SMN_C"/>
    <property type="match status" value="1"/>
</dbReference>
<dbReference type="Proteomes" id="UP000186804">
    <property type="component" value="Unassembled WGS sequence"/>
</dbReference>
<evidence type="ECO:0000313" key="2">
    <source>
        <dbReference type="Proteomes" id="UP000186804"/>
    </source>
</evidence>
<dbReference type="RefSeq" id="XP_067066988.1">
    <property type="nucleotide sequence ID" value="XM_067211469.1"/>
</dbReference>
<dbReference type="AlphaFoldDB" id="A0A1J4MHQ7"/>
<accession>A0A1J4MHQ7</accession>
<comment type="caution">
    <text evidence="1">The sequence shown here is derived from an EMBL/GenBank/DDBJ whole genome shotgun (WGS) entry which is preliminary data.</text>
</comment>
<sequence>MLYNDDICDDTLKHIVLTFKGNLESSIPRLLGDNKEIYRPNNITLNYSIRVSDEQEMTTLDNEHCIECTKKFCNIPSPPITEIGFNYYKAKSSNGDTPVYQRRLNPDQIKDFENFLGSVNNDDFASTLVSWYISGFYTGYYAALKHGKPT</sequence>
<reference evidence="1 2" key="1">
    <citation type="submission" date="2016-10" db="EMBL/GenBank/DDBJ databases">
        <title>Reductive evolution of mitochondrial metabolism and differential evolution of invasion-related proteins in Cryptosporidium.</title>
        <authorList>
            <person name="Liu S."/>
            <person name="Roellig D.M."/>
            <person name="Guo Y."/>
            <person name="Li N."/>
            <person name="Frace M.A."/>
            <person name="Tang K."/>
            <person name="Zhang L."/>
            <person name="Feng Y."/>
            <person name="Xiao L."/>
        </authorList>
    </citation>
    <scope>NUCLEOTIDE SEQUENCE [LARGE SCALE GENOMIC DNA]</scope>
    <source>
        <strain evidence="1">30847</strain>
    </source>
</reference>